<dbReference type="EMBL" id="CT868085">
    <property type="protein sequence ID" value="CAK70701.1"/>
    <property type="molecule type" value="Genomic_DNA"/>
</dbReference>
<dbReference type="KEGG" id="ptm:GSPATT00007836001"/>
<dbReference type="GeneID" id="5023883"/>
<evidence type="ECO:0000313" key="2">
    <source>
        <dbReference type="Proteomes" id="UP000000600"/>
    </source>
</evidence>
<accession>A0CIT4</accession>
<dbReference type="Proteomes" id="UP000000600">
    <property type="component" value="Unassembled WGS sequence"/>
</dbReference>
<proteinExistence type="predicted"/>
<dbReference type="RefSeq" id="XP_001438098.1">
    <property type="nucleotide sequence ID" value="XM_001438061.1"/>
</dbReference>
<evidence type="ECO:0000313" key="1">
    <source>
        <dbReference type="EMBL" id="CAK70701.1"/>
    </source>
</evidence>
<keyword evidence="2" id="KW-1185">Reference proteome</keyword>
<reference evidence="1 2" key="1">
    <citation type="journal article" date="2006" name="Nature">
        <title>Global trends of whole-genome duplications revealed by the ciliate Paramecium tetraurelia.</title>
        <authorList>
            <consortium name="Genoscope"/>
            <person name="Aury J.-M."/>
            <person name="Jaillon O."/>
            <person name="Duret L."/>
            <person name="Noel B."/>
            <person name="Jubin C."/>
            <person name="Porcel B.M."/>
            <person name="Segurens B."/>
            <person name="Daubin V."/>
            <person name="Anthouard V."/>
            <person name="Aiach N."/>
            <person name="Arnaiz O."/>
            <person name="Billaut A."/>
            <person name="Beisson J."/>
            <person name="Blanc I."/>
            <person name="Bouhouche K."/>
            <person name="Camara F."/>
            <person name="Duharcourt S."/>
            <person name="Guigo R."/>
            <person name="Gogendeau D."/>
            <person name="Katinka M."/>
            <person name="Keller A.-M."/>
            <person name="Kissmehl R."/>
            <person name="Klotz C."/>
            <person name="Koll F."/>
            <person name="Le Moue A."/>
            <person name="Lepere C."/>
            <person name="Malinsky S."/>
            <person name="Nowacki M."/>
            <person name="Nowak J.K."/>
            <person name="Plattner H."/>
            <person name="Poulain J."/>
            <person name="Ruiz F."/>
            <person name="Serrano V."/>
            <person name="Zagulski M."/>
            <person name="Dessen P."/>
            <person name="Betermier M."/>
            <person name="Weissenbach J."/>
            <person name="Scarpelli C."/>
            <person name="Schachter V."/>
            <person name="Sperling L."/>
            <person name="Meyer E."/>
            <person name="Cohen J."/>
            <person name="Wincker P."/>
        </authorList>
    </citation>
    <scope>NUCLEOTIDE SEQUENCE [LARGE SCALE GENOMIC DNA]</scope>
    <source>
        <strain evidence="1 2">Stock d4-2</strain>
    </source>
</reference>
<dbReference type="HOGENOM" id="CLU_339039_0_0_1"/>
<dbReference type="OrthoDB" id="306884at2759"/>
<name>A0CIT4_PARTE</name>
<dbReference type="AlphaFoldDB" id="A0CIT4"/>
<gene>
    <name evidence="1" type="ORF">GSPATT00007836001</name>
</gene>
<sequence>MNQQNQGPSFLKLNIKEKANNKDTADQIQEIQQIKIIKQYPHNYQQNNDNIKYLQQATSQLYYAMFQIKDKSNLQMIPFAQEKFDEQNWLYKAIMNIIKEKQQFLDELKDEEKNKYKQAISWTEKILDQQAAFDEFYLQILEVYKQIKRPQNNNLLVLQQNQNKDCNKFLYPFCFIQNLNLEQNLQQSIQELDDRGIINQSSIQSENFQKKNLFLSVASDIQQIDINFWTFYLKDYKETNKLIILNPITSVEQLNNNISNSGEVKQNNTSQEKLKNNTRNEIIVPIIYKDPVSDNQMKIIYNSILDSQIKNFKPDCIYLEFQISNDFKLDFPALEYLIRKLQRNARLTIHFRISLDKNVSEQDLSLYLNAIIMGLQGFRHPERKFINDNDYKGLVDWTSKMTKLKDYQNKNTKQSFQTTLQQIQTCLQNTQEKNFGIIQGKDEFKWLQKDNCNINSQHLVFEKNIVVYDKTQNKIWYSSYSPNLMNDNSEGVPLKLQFQVIGDDDHENPIEPSIIELKNHLIIAYGHTQNDKHFSDKIWRCDLQNKDYRPIEMNRNEEYQQFRHTYYQKFKDSNEIVNKIKWRRAPQICKNNLFQDNENFLSFLLIGGETLVQEKDGQSNPNLIMNIIEVVILNLQDNKFCSFILNKQSQGKFSSLKPWPYQTVLEGKLNNACFYLILNGNQNMRKNYYSFPKNPQYLKQVQLIVQSESSFQLFFPYIKFTEDLIIQIDELIDDCKVQYFDEESSGENCFVWKLLITRYVFNEFSLPNHPLFKKFEEKLKKMQQQSIQHCLVCFQVSVKLKLQVSEQNPQNYQDSIVEIEYEKIEVLQQNNNNN</sequence>
<dbReference type="OMA" id="KWRRAPQ"/>
<organism evidence="1 2">
    <name type="scientific">Paramecium tetraurelia</name>
    <dbReference type="NCBI Taxonomy" id="5888"/>
    <lineage>
        <taxon>Eukaryota</taxon>
        <taxon>Sar</taxon>
        <taxon>Alveolata</taxon>
        <taxon>Ciliophora</taxon>
        <taxon>Intramacronucleata</taxon>
        <taxon>Oligohymenophorea</taxon>
        <taxon>Peniculida</taxon>
        <taxon>Parameciidae</taxon>
        <taxon>Paramecium</taxon>
    </lineage>
</organism>
<dbReference type="InParanoid" id="A0CIT4"/>
<protein>
    <submittedName>
        <fullName evidence="1">Uncharacterized protein</fullName>
    </submittedName>
</protein>